<feature type="signal peptide" evidence="1">
    <location>
        <begin position="1"/>
        <end position="27"/>
    </location>
</feature>
<evidence type="ECO:0000313" key="3">
    <source>
        <dbReference type="EMBL" id="RVU53911.1"/>
    </source>
</evidence>
<dbReference type="InterPro" id="IPR055382">
    <property type="entry name" value="DUF7601"/>
</dbReference>
<proteinExistence type="predicted"/>
<dbReference type="Gene3D" id="2.60.40.1140">
    <property type="entry name" value="Collagen-binding surface protein Cna, B-type domain"/>
    <property type="match status" value="1"/>
</dbReference>
<keyword evidence="4" id="KW-1185">Reference proteome</keyword>
<keyword evidence="1" id="KW-0732">Signal</keyword>
<accession>A0A437S4G9</accession>
<reference evidence="3 4" key="1">
    <citation type="submission" date="2018-11" db="EMBL/GenBank/DDBJ databases">
        <title>Genome sequencing and assembly of Anaerosphaera sp. nov., GS7-6-2.</title>
        <authorList>
            <person name="Rettenmaier R."/>
            <person name="Liebl W."/>
            <person name="Zverlov V."/>
        </authorList>
    </citation>
    <scope>NUCLEOTIDE SEQUENCE [LARGE SCALE GENOMIC DNA]</scope>
    <source>
        <strain evidence="3 4">GS7-6-2</strain>
    </source>
</reference>
<dbReference type="OrthoDB" id="1693220at2"/>
<dbReference type="InterPro" id="IPR001119">
    <property type="entry name" value="SLH_dom"/>
</dbReference>
<dbReference type="PANTHER" id="PTHR43308">
    <property type="entry name" value="OUTER MEMBRANE PROTEIN ALPHA-RELATED"/>
    <property type="match status" value="1"/>
</dbReference>
<sequence>MILQKRIVSLLLAFLIIFTIVPMQSFAETNTEEIIFDNHSIKKTDFESDSLADNNQKFGELKISKEVSGDSISNRDIIYTFIISKESIPAIGKYTIDKVNILDIPQDGKIQLRAGQTALLSELETGTYKVEEIKPAEENYKYTTFKVNDEEPQKGLVAEVEVVESVKANNSENEIEEVIGGWLVDERGLVKQDEDGYFVYTITPEQIIDRKIHMNCNPLAEYMAYMMYKSVNTTVANVKIKIKNKSGQSIKYEDYDFSTVNWLNPGGIYIPSDNPEIKNIGRNGLGEAWRHRNPVTVEGKEEGYVYDIEGFDGENIRITSAPLRTPNPAVISYFMSNPGKDKGLTSNSNITGASDITLKQMNAFPELIKESFTFKNHKGVEITFDEDSSRTYADFVCAFYEVDSLEDLTYTQKYNQFGSGNASSPSIPGGSYNINQYYNGTYNGKKMPKADLEGDALNYFKTWGLATYIAQDSNNYYDPYYLLENDEDIIKLGYEYLYERGMRITFDDNDRNITIEPDSSVEINSMDVCGIKTYLDKDNISNSHIVKVMNEGNAIEDGEEIVLDNVKGFIEVPNVFYSALFDFGFLFTFGTEGEVTPTEEIATVIFNNVYKNVEKEPITNYTGGSSWGVPKLNKKDHYAYMIGYPDGNFKPNDEITKAEAVTIFFRMLEEDSRKEFWSTESSFKDVDSTAWYNNALSTMERASIIEADEDDNFRPNESMTRAEFAVLMSKFFKETKTSTHKFTDIDGHWAEAEIARVAEKGWIEGYLDNTFRPDEPISRSETAKLVNAILERTPNKDKLLPI</sequence>
<feature type="domain" description="SLH" evidence="2">
    <location>
        <begin position="737"/>
        <end position="800"/>
    </location>
</feature>
<dbReference type="PROSITE" id="PS51272">
    <property type="entry name" value="SLH"/>
    <property type="match status" value="3"/>
</dbReference>
<dbReference type="RefSeq" id="WP_127725317.1">
    <property type="nucleotide sequence ID" value="NZ_RLIH01000020.1"/>
</dbReference>
<feature type="domain" description="SLH" evidence="2">
    <location>
        <begin position="679"/>
        <end position="736"/>
    </location>
</feature>
<protein>
    <submittedName>
        <fullName evidence="3">S-layer homology domain-containing protein</fullName>
    </submittedName>
</protein>
<dbReference type="Proteomes" id="UP000288812">
    <property type="component" value="Unassembled WGS sequence"/>
</dbReference>
<feature type="chain" id="PRO_5019557460" evidence="1">
    <location>
        <begin position="28"/>
        <end position="802"/>
    </location>
</feature>
<name>A0A437S4G9_9FIRM</name>
<evidence type="ECO:0000313" key="4">
    <source>
        <dbReference type="Proteomes" id="UP000288812"/>
    </source>
</evidence>
<dbReference type="Pfam" id="PF24547">
    <property type="entry name" value="DUF7601"/>
    <property type="match status" value="1"/>
</dbReference>
<feature type="domain" description="SLH" evidence="2">
    <location>
        <begin position="615"/>
        <end position="678"/>
    </location>
</feature>
<dbReference type="EMBL" id="RLIH01000020">
    <property type="protein sequence ID" value="RVU53911.1"/>
    <property type="molecule type" value="Genomic_DNA"/>
</dbReference>
<evidence type="ECO:0000256" key="1">
    <source>
        <dbReference type="SAM" id="SignalP"/>
    </source>
</evidence>
<dbReference type="PANTHER" id="PTHR43308:SF5">
    <property type="entry name" value="S-LAYER PROTEIN _ PEPTIDOGLYCAN ENDO-BETA-N-ACETYLGLUCOSAMINIDASE"/>
    <property type="match status" value="1"/>
</dbReference>
<dbReference type="InterPro" id="IPR051465">
    <property type="entry name" value="Cell_Envelope_Struct_Comp"/>
</dbReference>
<dbReference type="AlphaFoldDB" id="A0A437S4G9"/>
<organism evidence="3 4">
    <name type="scientific">Anaerosphaera multitolerans</name>
    <dbReference type="NCBI Taxonomy" id="2487351"/>
    <lineage>
        <taxon>Bacteria</taxon>
        <taxon>Bacillati</taxon>
        <taxon>Bacillota</taxon>
        <taxon>Tissierellia</taxon>
        <taxon>Tissierellales</taxon>
        <taxon>Peptoniphilaceae</taxon>
        <taxon>Anaerosphaera</taxon>
    </lineage>
</organism>
<evidence type="ECO:0000259" key="2">
    <source>
        <dbReference type="PROSITE" id="PS51272"/>
    </source>
</evidence>
<dbReference type="Pfam" id="PF00395">
    <property type="entry name" value="SLH"/>
    <property type="match status" value="3"/>
</dbReference>
<comment type="caution">
    <text evidence="3">The sequence shown here is derived from an EMBL/GenBank/DDBJ whole genome shotgun (WGS) entry which is preliminary data.</text>
</comment>
<gene>
    <name evidence="3" type="ORF">EF514_10065</name>
</gene>